<evidence type="ECO:0000313" key="3">
    <source>
        <dbReference type="Proteomes" id="UP000295334"/>
    </source>
</evidence>
<dbReference type="AlphaFoldDB" id="A0A4R1BMU2"/>
<dbReference type="EMBL" id="SJZI01000003">
    <property type="protein sequence ID" value="TCJ18774.1"/>
    <property type="molecule type" value="Genomic_DNA"/>
</dbReference>
<organism evidence="2 3">
    <name type="scientific">Flaviaesturariibacter flavus</name>
    <dbReference type="NCBI Taxonomy" id="2502780"/>
    <lineage>
        <taxon>Bacteria</taxon>
        <taxon>Pseudomonadati</taxon>
        <taxon>Bacteroidota</taxon>
        <taxon>Chitinophagia</taxon>
        <taxon>Chitinophagales</taxon>
        <taxon>Chitinophagaceae</taxon>
        <taxon>Flaviaestuariibacter</taxon>
    </lineage>
</organism>
<sequence length="67" mass="7559">MVMKQREPKENKEQGRQRPANETRGKGLDFWDRVARDVAGGYGAQRTRGGSVLNEDQRADDARRGDA</sequence>
<name>A0A4R1BMU2_9BACT</name>
<gene>
    <name evidence="2" type="ORF">EPD60_03165</name>
</gene>
<dbReference type="RefSeq" id="WP_131446768.1">
    <property type="nucleotide sequence ID" value="NZ_SJZI01000003.1"/>
</dbReference>
<feature type="compositionally biased region" description="Basic and acidic residues" evidence="1">
    <location>
        <begin position="55"/>
        <end position="67"/>
    </location>
</feature>
<feature type="region of interest" description="Disordered" evidence="1">
    <location>
        <begin position="42"/>
        <end position="67"/>
    </location>
</feature>
<reference evidence="2 3" key="1">
    <citation type="submission" date="2019-03" db="EMBL/GenBank/DDBJ databases">
        <authorList>
            <person name="Kim M.K.M."/>
        </authorList>
    </citation>
    <scope>NUCLEOTIDE SEQUENCE [LARGE SCALE GENOMIC DNA]</scope>
    <source>
        <strain evidence="2 3">17J68-12</strain>
    </source>
</reference>
<evidence type="ECO:0000256" key="1">
    <source>
        <dbReference type="SAM" id="MobiDB-lite"/>
    </source>
</evidence>
<comment type="caution">
    <text evidence="2">The sequence shown here is derived from an EMBL/GenBank/DDBJ whole genome shotgun (WGS) entry which is preliminary data.</text>
</comment>
<dbReference type="Proteomes" id="UP000295334">
    <property type="component" value="Unassembled WGS sequence"/>
</dbReference>
<proteinExistence type="predicted"/>
<protein>
    <submittedName>
        <fullName evidence="2">Uncharacterized protein</fullName>
    </submittedName>
</protein>
<feature type="region of interest" description="Disordered" evidence="1">
    <location>
        <begin position="1"/>
        <end position="29"/>
    </location>
</feature>
<evidence type="ECO:0000313" key="2">
    <source>
        <dbReference type="EMBL" id="TCJ18774.1"/>
    </source>
</evidence>
<keyword evidence="3" id="KW-1185">Reference proteome</keyword>
<accession>A0A4R1BMU2</accession>